<feature type="transmembrane region" description="Helical" evidence="1">
    <location>
        <begin position="82"/>
        <end position="103"/>
    </location>
</feature>
<accession>A0A4P9W560</accession>
<protein>
    <submittedName>
        <fullName evidence="2">Uncharacterized protein</fullName>
    </submittedName>
</protein>
<keyword evidence="1" id="KW-0472">Membrane</keyword>
<evidence type="ECO:0000313" key="2">
    <source>
        <dbReference type="EMBL" id="RKO87531.1"/>
    </source>
</evidence>
<proteinExistence type="predicted"/>
<evidence type="ECO:0000313" key="3">
    <source>
        <dbReference type="Proteomes" id="UP000269721"/>
    </source>
</evidence>
<feature type="non-terminal residue" evidence="2">
    <location>
        <position position="1"/>
    </location>
</feature>
<dbReference type="EMBL" id="KZ997349">
    <property type="protein sequence ID" value="RKO87531.1"/>
    <property type="molecule type" value="Genomic_DNA"/>
</dbReference>
<keyword evidence="1" id="KW-0812">Transmembrane</keyword>
<feature type="transmembrane region" description="Helical" evidence="1">
    <location>
        <begin position="42"/>
        <end position="62"/>
    </location>
</feature>
<feature type="transmembrane region" description="Helical" evidence="1">
    <location>
        <begin position="16"/>
        <end position="35"/>
    </location>
</feature>
<sequence>IEEGGSPPSFLPAESFKHLVGVAFVVIVAAVAKFVTREIVRGSTAGSLAFLAIVLVSLRWIYVQTSSAGCLIVTRNAVEIKIFYGFFFLVAYGLWIKSGEAALQVNQNRMAALKAAAAEKEPASGRIRI</sequence>
<keyword evidence="1" id="KW-1133">Transmembrane helix</keyword>
<reference evidence="3" key="1">
    <citation type="journal article" date="2018" name="Nat. Microbiol.">
        <title>Leveraging single-cell genomics to expand the fungal tree of life.</title>
        <authorList>
            <person name="Ahrendt S.R."/>
            <person name="Quandt C.A."/>
            <person name="Ciobanu D."/>
            <person name="Clum A."/>
            <person name="Salamov A."/>
            <person name="Andreopoulos B."/>
            <person name="Cheng J.F."/>
            <person name="Woyke T."/>
            <person name="Pelin A."/>
            <person name="Henrissat B."/>
            <person name="Reynolds N.K."/>
            <person name="Benny G.L."/>
            <person name="Smith M.E."/>
            <person name="James T.Y."/>
            <person name="Grigoriev I.V."/>
        </authorList>
    </citation>
    <scope>NUCLEOTIDE SEQUENCE [LARGE SCALE GENOMIC DNA]</scope>
</reference>
<dbReference type="AlphaFoldDB" id="A0A4P9W560"/>
<organism evidence="2 3">
    <name type="scientific">Blyttiomyces helicus</name>
    <dbReference type="NCBI Taxonomy" id="388810"/>
    <lineage>
        <taxon>Eukaryota</taxon>
        <taxon>Fungi</taxon>
        <taxon>Fungi incertae sedis</taxon>
        <taxon>Chytridiomycota</taxon>
        <taxon>Chytridiomycota incertae sedis</taxon>
        <taxon>Chytridiomycetes</taxon>
        <taxon>Chytridiomycetes incertae sedis</taxon>
        <taxon>Blyttiomyces</taxon>
    </lineage>
</organism>
<gene>
    <name evidence="2" type="ORF">BDK51DRAFT_37665</name>
</gene>
<dbReference type="Proteomes" id="UP000269721">
    <property type="component" value="Unassembled WGS sequence"/>
</dbReference>
<keyword evidence="3" id="KW-1185">Reference proteome</keyword>
<name>A0A4P9W560_9FUNG</name>
<evidence type="ECO:0000256" key="1">
    <source>
        <dbReference type="SAM" id="Phobius"/>
    </source>
</evidence>